<proteinExistence type="predicted"/>
<accession>A0ACC0D893</accession>
<dbReference type="EMBL" id="MU394298">
    <property type="protein sequence ID" value="KAI6088878.1"/>
    <property type="molecule type" value="Genomic_DNA"/>
</dbReference>
<reference evidence="1 2" key="1">
    <citation type="journal article" date="2022" name="New Phytol.">
        <title>Ecological generalism drives hyperdiversity of secondary metabolite gene clusters in xylarialean endophytes.</title>
        <authorList>
            <person name="Franco M.E.E."/>
            <person name="Wisecaver J.H."/>
            <person name="Arnold A.E."/>
            <person name="Ju Y.M."/>
            <person name="Slot J.C."/>
            <person name="Ahrendt S."/>
            <person name="Moore L.P."/>
            <person name="Eastman K.E."/>
            <person name="Scott K."/>
            <person name="Konkel Z."/>
            <person name="Mondo S.J."/>
            <person name="Kuo A."/>
            <person name="Hayes R.D."/>
            <person name="Haridas S."/>
            <person name="Andreopoulos B."/>
            <person name="Riley R."/>
            <person name="LaButti K."/>
            <person name="Pangilinan J."/>
            <person name="Lipzen A."/>
            <person name="Amirebrahimi M."/>
            <person name="Yan J."/>
            <person name="Adam C."/>
            <person name="Keymanesh K."/>
            <person name="Ng V."/>
            <person name="Louie K."/>
            <person name="Northen T."/>
            <person name="Drula E."/>
            <person name="Henrissat B."/>
            <person name="Hsieh H.M."/>
            <person name="Youens-Clark K."/>
            <person name="Lutzoni F."/>
            <person name="Miadlikowska J."/>
            <person name="Eastwood D.C."/>
            <person name="Hamelin R.C."/>
            <person name="Grigoriev I.V."/>
            <person name="U'Ren J.M."/>
        </authorList>
    </citation>
    <scope>NUCLEOTIDE SEQUENCE [LARGE SCALE GENOMIC DNA]</scope>
    <source>
        <strain evidence="1 2">ER1909</strain>
    </source>
</reference>
<comment type="caution">
    <text evidence="1">The sequence shown here is derived from an EMBL/GenBank/DDBJ whole genome shotgun (WGS) entry which is preliminary data.</text>
</comment>
<protein>
    <submittedName>
        <fullName evidence="1">Uncharacterized protein</fullName>
    </submittedName>
</protein>
<sequence>MPAPINLKTHEVKDLSGVEEVGYDQKGKKRQSITYHLYTLYLFTASDFKTVIFPQSVFALAFVLSQSQMRGQPCFSDIGYRLPHMAIWLWLHLLIEDISNQRMPESITEDEINKPWRPISSKRLNPAEAKNILRIGIILAMGLSLSLGNFVPSVTLMAMIWQYNDLDGSNGAWRRNILTAAGLGCFSWGAVVALSTAPLRPENEELLRNWILLSSVVILTTIQVQDFPDTAGDIARGRSTMPLIYGETWSRWMTATFILLWSIGPF</sequence>
<keyword evidence="2" id="KW-1185">Reference proteome</keyword>
<evidence type="ECO:0000313" key="1">
    <source>
        <dbReference type="EMBL" id="KAI6088878.1"/>
    </source>
</evidence>
<name>A0ACC0D893_9PEZI</name>
<organism evidence="1 2">
    <name type="scientific">Hypoxylon rubiginosum</name>
    <dbReference type="NCBI Taxonomy" id="110542"/>
    <lineage>
        <taxon>Eukaryota</taxon>
        <taxon>Fungi</taxon>
        <taxon>Dikarya</taxon>
        <taxon>Ascomycota</taxon>
        <taxon>Pezizomycotina</taxon>
        <taxon>Sordariomycetes</taxon>
        <taxon>Xylariomycetidae</taxon>
        <taxon>Xylariales</taxon>
        <taxon>Hypoxylaceae</taxon>
        <taxon>Hypoxylon</taxon>
    </lineage>
</organism>
<dbReference type="Proteomes" id="UP001497680">
    <property type="component" value="Unassembled WGS sequence"/>
</dbReference>
<gene>
    <name evidence="1" type="ORF">F4821DRAFT_257372</name>
</gene>
<evidence type="ECO:0000313" key="2">
    <source>
        <dbReference type="Proteomes" id="UP001497680"/>
    </source>
</evidence>